<dbReference type="Pfam" id="PF00169">
    <property type="entry name" value="PH"/>
    <property type="match status" value="1"/>
</dbReference>
<dbReference type="PROSITE" id="PS50003">
    <property type="entry name" value="PH_DOMAIN"/>
    <property type="match status" value="1"/>
</dbReference>
<reference evidence="5" key="1">
    <citation type="submission" date="2025-08" db="UniProtKB">
        <authorList>
            <consortium name="RefSeq"/>
        </authorList>
    </citation>
    <scope>IDENTIFICATION</scope>
</reference>
<dbReference type="Gene3D" id="2.30.29.30">
    <property type="entry name" value="Pleckstrin-homology domain (PH domain)/Phosphotyrosine-binding domain (PTB)"/>
    <property type="match status" value="1"/>
</dbReference>
<dbReference type="RefSeq" id="XP_026544918.1">
    <property type="nucleotide sequence ID" value="XM_026689133.1"/>
</dbReference>
<feature type="compositionally biased region" description="Polar residues" evidence="2">
    <location>
        <begin position="181"/>
        <end position="194"/>
    </location>
</feature>
<keyword evidence="4" id="KW-1185">Reference proteome</keyword>
<comment type="similarity">
    <text evidence="1">Belongs to the GAB family.</text>
</comment>
<dbReference type="AlphaFoldDB" id="A0A6J1VWD4"/>
<gene>
    <name evidence="5" type="primary">GAB2</name>
</gene>
<evidence type="ECO:0000256" key="2">
    <source>
        <dbReference type="SAM" id="MobiDB-lite"/>
    </source>
</evidence>
<dbReference type="KEGG" id="nss:113426733"/>
<dbReference type="GO" id="GO:0005068">
    <property type="term" value="F:transmembrane receptor protein tyrosine kinase adaptor activity"/>
    <property type="evidence" value="ECO:0007669"/>
    <property type="project" value="TreeGrafter"/>
</dbReference>
<evidence type="ECO:0000256" key="1">
    <source>
        <dbReference type="ARBA" id="ARBA00029462"/>
    </source>
</evidence>
<dbReference type="InterPro" id="IPR001849">
    <property type="entry name" value="PH_domain"/>
</dbReference>
<dbReference type="PANTHER" id="PTHR45960">
    <property type="entry name" value="GRB2-ASSOCIATED-BINDING PROTEIN"/>
    <property type="match status" value="1"/>
</dbReference>
<dbReference type="GO" id="GO:0005737">
    <property type="term" value="C:cytoplasm"/>
    <property type="evidence" value="ECO:0007669"/>
    <property type="project" value="TreeGrafter"/>
</dbReference>
<feature type="compositionally biased region" description="Polar residues" evidence="2">
    <location>
        <begin position="142"/>
        <end position="159"/>
    </location>
</feature>
<name>A0A6J1VWD4_9SAUR</name>
<dbReference type="PANTHER" id="PTHR45960:SF1">
    <property type="entry name" value="GRB2-ASSOCIATED-BINDING PROTEIN 2"/>
    <property type="match status" value="1"/>
</dbReference>
<dbReference type="CTD" id="9846"/>
<evidence type="ECO:0000259" key="3">
    <source>
        <dbReference type="PROSITE" id="PS50003"/>
    </source>
</evidence>
<evidence type="ECO:0000313" key="4">
    <source>
        <dbReference type="Proteomes" id="UP000504612"/>
    </source>
</evidence>
<dbReference type="SUPFAM" id="SSF50729">
    <property type="entry name" value="PH domain-like"/>
    <property type="match status" value="1"/>
</dbReference>
<dbReference type="InterPro" id="IPR046355">
    <property type="entry name" value="Gab1-4-like"/>
</dbReference>
<protein>
    <submittedName>
        <fullName evidence="5">GRB2-associated-binding protein 2</fullName>
    </submittedName>
</protein>
<dbReference type="InterPro" id="IPR011993">
    <property type="entry name" value="PH-like_dom_sf"/>
</dbReference>
<feature type="region of interest" description="Disordered" evidence="2">
    <location>
        <begin position="236"/>
        <end position="258"/>
    </location>
</feature>
<dbReference type="Proteomes" id="UP000504612">
    <property type="component" value="Unplaced"/>
</dbReference>
<accession>A0A6J1VWD4</accession>
<feature type="domain" description="PH" evidence="3">
    <location>
        <begin position="1"/>
        <end position="96"/>
    </location>
</feature>
<proteinExistence type="inferred from homology"/>
<dbReference type="GeneID" id="113426733"/>
<dbReference type="SMART" id="SM00233">
    <property type="entry name" value="PH"/>
    <property type="match status" value="1"/>
</dbReference>
<sequence>MELLAWKKRWFILRSGRMSGDPDVLEYYKNNHSKKPLRVINLNFCEQVDAGLTFNKKELQDSFVFDIKTSERTFYLVAETEEEMNKWVRNICQICGFNQSEDHLAKPTPLDLRGNSVIDELPFKSPVTKSWSRPGQTFNSNFSQYCRPTSTQSITSTDSGDSEENYVAMQNPVSASPIPSGKSSPAQKKSTTSVDYLALDFQPSSPGPHRKPSTSSIASDEKVDYVQVDKEKTQALQSTMQEWTDVRQSSEPNKTAKQ</sequence>
<evidence type="ECO:0000313" key="5">
    <source>
        <dbReference type="RefSeq" id="XP_026544918.1"/>
    </source>
</evidence>
<organism evidence="4 5">
    <name type="scientific">Notechis scutatus</name>
    <name type="common">mainland tiger snake</name>
    <dbReference type="NCBI Taxonomy" id="8663"/>
    <lineage>
        <taxon>Eukaryota</taxon>
        <taxon>Metazoa</taxon>
        <taxon>Chordata</taxon>
        <taxon>Craniata</taxon>
        <taxon>Vertebrata</taxon>
        <taxon>Euteleostomi</taxon>
        <taxon>Lepidosauria</taxon>
        <taxon>Squamata</taxon>
        <taxon>Bifurcata</taxon>
        <taxon>Unidentata</taxon>
        <taxon>Episquamata</taxon>
        <taxon>Toxicofera</taxon>
        <taxon>Serpentes</taxon>
        <taxon>Colubroidea</taxon>
        <taxon>Elapidae</taxon>
        <taxon>Hydrophiinae</taxon>
        <taxon>Notechis</taxon>
    </lineage>
</organism>
<feature type="region of interest" description="Disordered" evidence="2">
    <location>
        <begin position="142"/>
        <end position="224"/>
    </location>
</feature>